<feature type="active site" description="Nucleophile" evidence="10 11">
    <location>
        <position position="82"/>
    </location>
</feature>
<dbReference type="UniPathway" id="UPA00031">
    <property type="reaction ID" value="UER00010"/>
</dbReference>
<dbReference type="HAMAP" id="MF_00278">
    <property type="entry name" value="HisH"/>
    <property type="match status" value="1"/>
</dbReference>
<dbReference type="InterPro" id="IPR029062">
    <property type="entry name" value="Class_I_gatase-like"/>
</dbReference>
<evidence type="ECO:0000313" key="13">
    <source>
        <dbReference type="EMBL" id="HGS86812.1"/>
    </source>
</evidence>
<evidence type="ECO:0000256" key="7">
    <source>
        <dbReference type="ARBA" id="ARBA00023239"/>
    </source>
</evidence>
<dbReference type="InterPro" id="IPR017926">
    <property type="entry name" value="GATASE"/>
</dbReference>
<dbReference type="EMBL" id="DSXR01000051">
    <property type="protein sequence ID" value="HGS86812.1"/>
    <property type="molecule type" value="Genomic_DNA"/>
</dbReference>
<name>A0A7C4Q3Z2_9CHLR</name>
<evidence type="ECO:0000256" key="2">
    <source>
        <dbReference type="ARBA" id="ARBA00011152"/>
    </source>
</evidence>
<keyword evidence="7 10" id="KW-0456">Lyase</keyword>
<keyword evidence="4 10" id="KW-0378">Hydrolase</keyword>
<evidence type="ECO:0000256" key="5">
    <source>
        <dbReference type="ARBA" id="ARBA00022962"/>
    </source>
</evidence>
<comment type="subcellular location">
    <subcellularLocation>
        <location evidence="10">Cytoplasm</location>
    </subcellularLocation>
</comment>
<dbReference type="GO" id="GO:0016829">
    <property type="term" value="F:lyase activity"/>
    <property type="evidence" value="ECO:0007669"/>
    <property type="project" value="UniProtKB-KW"/>
</dbReference>
<keyword evidence="10" id="KW-0963">Cytoplasm</keyword>
<keyword evidence="5 10" id="KW-0315">Glutamine amidotransferase</keyword>
<comment type="catalytic activity">
    <reaction evidence="8 10">
        <text>5-[(5-phospho-1-deoxy-D-ribulos-1-ylimino)methylamino]-1-(5-phospho-beta-D-ribosyl)imidazole-4-carboxamide + L-glutamine = D-erythro-1-(imidazol-4-yl)glycerol 3-phosphate + 5-amino-1-(5-phospho-beta-D-ribosyl)imidazole-4-carboxamide + L-glutamate + H(+)</text>
        <dbReference type="Rhea" id="RHEA:24793"/>
        <dbReference type="ChEBI" id="CHEBI:15378"/>
        <dbReference type="ChEBI" id="CHEBI:29985"/>
        <dbReference type="ChEBI" id="CHEBI:58278"/>
        <dbReference type="ChEBI" id="CHEBI:58359"/>
        <dbReference type="ChEBI" id="CHEBI:58475"/>
        <dbReference type="ChEBI" id="CHEBI:58525"/>
        <dbReference type="EC" id="4.3.2.10"/>
    </reaction>
</comment>
<comment type="subunit">
    <text evidence="2 10">Heterodimer of HisH and HisF.</text>
</comment>
<evidence type="ECO:0000256" key="1">
    <source>
        <dbReference type="ARBA" id="ARBA00005091"/>
    </source>
</evidence>
<evidence type="ECO:0000256" key="3">
    <source>
        <dbReference type="ARBA" id="ARBA00022605"/>
    </source>
</evidence>
<dbReference type="PANTHER" id="PTHR42701:SF1">
    <property type="entry name" value="IMIDAZOLE GLYCEROL PHOSPHATE SYNTHASE SUBUNIT HISH"/>
    <property type="match status" value="1"/>
</dbReference>
<accession>A0A7C4Q3Z2</accession>
<dbReference type="AlphaFoldDB" id="A0A7C4Q3Z2"/>
<comment type="caution">
    <text evidence="13">The sequence shown here is derived from an EMBL/GenBank/DDBJ whole genome shotgun (WGS) entry which is preliminary data.</text>
</comment>
<dbReference type="Gene3D" id="3.40.50.880">
    <property type="match status" value="1"/>
</dbReference>
<feature type="active site" evidence="10 11">
    <location>
        <position position="188"/>
    </location>
</feature>
<dbReference type="CDD" id="cd01748">
    <property type="entry name" value="GATase1_IGP_Synthase"/>
    <property type="match status" value="1"/>
</dbReference>
<evidence type="ECO:0000256" key="10">
    <source>
        <dbReference type="HAMAP-Rule" id="MF_00278"/>
    </source>
</evidence>
<dbReference type="Pfam" id="PF00117">
    <property type="entry name" value="GATase"/>
    <property type="match status" value="1"/>
</dbReference>
<dbReference type="SUPFAM" id="SSF52317">
    <property type="entry name" value="Class I glutamine amidotransferase-like"/>
    <property type="match status" value="1"/>
</dbReference>
<feature type="active site" evidence="10 11">
    <location>
        <position position="186"/>
    </location>
</feature>
<dbReference type="GO" id="GO:0000105">
    <property type="term" value="P:L-histidine biosynthetic process"/>
    <property type="evidence" value="ECO:0007669"/>
    <property type="project" value="UniProtKB-UniRule"/>
</dbReference>
<organism evidence="13">
    <name type="scientific">Bellilinea caldifistulae</name>
    <dbReference type="NCBI Taxonomy" id="360411"/>
    <lineage>
        <taxon>Bacteria</taxon>
        <taxon>Bacillati</taxon>
        <taxon>Chloroflexota</taxon>
        <taxon>Anaerolineae</taxon>
        <taxon>Anaerolineales</taxon>
        <taxon>Anaerolineaceae</taxon>
        <taxon>Bellilinea</taxon>
    </lineage>
</organism>
<feature type="domain" description="Glutamine amidotransferase" evidence="12">
    <location>
        <begin position="6"/>
        <end position="202"/>
    </location>
</feature>
<keyword evidence="6 10" id="KW-0368">Histidine biosynthesis</keyword>
<evidence type="ECO:0000259" key="12">
    <source>
        <dbReference type="Pfam" id="PF00117"/>
    </source>
</evidence>
<dbReference type="EC" id="4.3.2.10" evidence="10"/>
<dbReference type="GO" id="GO:0004359">
    <property type="term" value="F:glutaminase activity"/>
    <property type="evidence" value="ECO:0007669"/>
    <property type="project" value="UniProtKB-EC"/>
</dbReference>
<evidence type="ECO:0000256" key="11">
    <source>
        <dbReference type="PIRSR" id="PIRSR000495-1"/>
    </source>
</evidence>
<dbReference type="PROSITE" id="PS51273">
    <property type="entry name" value="GATASE_TYPE_1"/>
    <property type="match status" value="1"/>
</dbReference>
<evidence type="ECO:0000256" key="4">
    <source>
        <dbReference type="ARBA" id="ARBA00022801"/>
    </source>
</evidence>
<reference evidence="13" key="1">
    <citation type="journal article" date="2020" name="mSystems">
        <title>Genome- and Community-Level Interaction Insights into Carbon Utilization and Element Cycling Functions of Hydrothermarchaeota in Hydrothermal Sediment.</title>
        <authorList>
            <person name="Zhou Z."/>
            <person name="Liu Y."/>
            <person name="Xu W."/>
            <person name="Pan J."/>
            <person name="Luo Z.H."/>
            <person name="Li M."/>
        </authorList>
    </citation>
    <scope>NUCLEOTIDE SEQUENCE [LARGE SCALE GENOMIC DNA]</scope>
    <source>
        <strain evidence="13">SpSt-556</strain>
    </source>
</reference>
<comment type="pathway">
    <text evidence="1 10">Amino-acid biosynthesis; L-histidine biosynthesis; L-histidine from 5-phospho-alpha-D-ribose 1-diphosphate: step 5/9.</text>
</comment>
<dbReference type="NCBIfam" id="TIGR01855">
    <property type="entry name" value="IMP_synth_hisH"/>
    <property type="match status" value="1"/>
</dbReference>
<dbReference type="PIRSF" id="PIRSF000495">
    <property type="entry name" value="Amidotransf_hisH"/>
    <property type="match status" value="1"/>
</dbReference>
<protein>
    <recommendedName>
        <fullName evidence="10">Imidazole glycerol phosphate synthase subunit HisH</fullName>
        <ecNumber evidence="10">4.3.2.10</ecNumber>
    </recommendedName>
    <alternativeName>
        <fullName evidence="10">IGP synthase glutaminase subunit</fullName>
        <ecNumber evidence="10">3.5.1.2</ecNumber>
    </alternativeName>
    <alternativeName>
        <fullName evidence="10">IGP synthase subunit HisH</fullName>
    </alternativeName>
    <alternativeName>
        <fullName evidence="10">ImGP synthase subunit HisH</fullName>
        <shortName evidence="10">IGPS subunit HisH</shortName>
    </alternativeName>
</protein>
<dbReference type="GO" id="GO:0000107">
    <property type="term" value="F:imidazoleglycerol-phosphate synthase activity"/>
    <property type="evidence" value="ECO:0007669"/>
    <property type="project" value="UniProtKB-UniRule"/>
</dbReference>
<evidence type="ECO:0000256" key="9">
    <source>
        <dbReference type="ARBA" id="ARBA00049534"/>
    </source>
</evidence>
<dbReference type="PANTHER" id="PTHR42701">
    <property type="entry name" value="IMIDAZOLE GLYCEROL PHOSPHATE SYNTHASE SUBUNIT HISH"/>
    <property type="match status" value="1"/>
</dbReference>
<gene>
    <name evidence="10 13" type="primary">hisH</name>
    <name evidence="13" type="ORF">ENT17_04260</name>
</gene>
<keyword evidence="3 10" id="KW-0028">Amino-acid biosynthesis</keyword>
<proteinExistence type="inferred from homology"/>
<comment type="function">
    <text evidence="10">IGPS catalyzes the conversion of PRFAR and glutamine to IGP, AICAR and glutamate. The HisH subunit catalyzes the hydrolysis of glutamine to glutamate and ammonia as part of the synthesis of IGP and AICAR. The resulting ammonia molecule is channeled to the active site of HisF.</text>
</comment>
<comment type="catalytic activity">
    <reaction evidence="9 10">
        <text>L-glutamine + H2O = L-glutamate + NH4(+)</text>
        <dbReference type="Rhea" id="RHEA:15889"/>
        <dbReference type="ChEBI" id="CHEBI:15377"/>
        <dbReference type="ChEBI" id="CHEBI:28938"/>
        <dbReference type="ChEBI" id="CHEBI:29985"/>
        <dbReference type="ChEBI" id="CHEBI:58359"/>
        <dbReference type="EC" id="3.5.1.2"/>
    </reaction>
</comment>
<dbReference type="InterPro" id="IPR010139">
    <property type="entry name" value="Imidazole-glycPsynth_HisH"/>
</dbReference>
<dbReference type="EC" id="3.5.1.2" evidence="10"/>
<dbReference type="GO" id="GO:0005737">
    <property type="term" value="C:cytoplasm"/>
    <property type="evidence" value="ECO:0007669"/>
    <property type="project" value="UniProtKB-SubCell"/>
</dbReference>
<evidence type="ECO:0000256" key="6">
    <source>
        <dbReference type="ARBA" id="ARBA00023102"/>
    </source>
</evidence>
<evidence type="ECO:0000256" key="8">
    <source>
        <dbReference type="ARBA" id="ARBA00047838"/>
    </source>
</evidence>
<sequence length="204" mass="22345">MSDQVVVVDAGTGNLRSVVGALTKIGASVRVTSLAEEVLKAERIILPGVGAFGEFMQGINQNHLQDALKEFIRRGRPLLGICVGMQALMEVSEELGRFEGLGILPGAVVRFEESPSFKVPHTGWNQVWFSRQSLLTKGLSSGFYAYFNHSYYCVPQKVSQILAFTDYVVDFASIVGEGALFGVQFHPEKSQQVGERLLSNFLSI</sequence>